<organism evidence="3 4">
    <name type="scientific">Heligmosomoides polygyrus</name>
    <name type="common">Parasitic roundworm</name>
    <dbReference type="NCBI Taxonomy" id="6339"/>
    <lineage>
        <taxon>Eukaryota</taxon>
        <taxon>Metazoa</taxon>
        <taxon>Ecdysozoa</taxon>
        <taxon>Nematoda</taxon>
        <taxon>Chromadorea</taxon>
        <taxon>Rhabditida</taxon>
        <taxon>Rhabditina</taxon>
        <taxon>Rhabditomorpha</taxon>
        <taxon>Strongyloidea</taxon>
        <taxon>Heligmosomidae</taxon>
        <taxon>Heligmosomoides</taxon>
    </lineage>
</organism>
<evidence type="ECO:0000313" key="2">
    <source>
        <dbReference type="EMBL" id="VDP09919.1"/>
    </source>
</evidence>
<dbReference type="WBParaSite" id="HPBE_0001779801-mRNA-1">
    <property type="protein sequence ID" value="HPBE_0001779801-mRNA-1"/>
    <property type="gene ID" value="HPBE_0001779801"/>
</dbReference>
<feature type="region of interest" description="Disordered" evidence="1">
    <location>
        <begin position="128"/>
        <end position="172"/>
    </location>
</feature>
<feature type="compositionally biased region" description="Basic and acidic residues" evidence="1">
    <location>
        <begin position="163"/>
        <end position="172"/>
    </location>
</feature>
<gene>
    <name evidence="2" type="ORF">HPBE_LOCUS17797</name>
</gene>
<evidence type="ECO:0000256" key="1">
    <source>
        <dbReference type="SAM" id="MobiDB-lite"/>
    </source>
</evidence>
<sequence>RREDTILYTPPTTPEKNWRRTYVPTSDYDVEEVEAFYVELEKFYKEIHTIYKCSLATSTPRTGHEDSRKGFTIGTHGLEWNEQEASLPTMDLGIPGGQFQNEIDHIISNRRWNITDVSIVPKFYTGPPPPRARFRFSRQGHEAQEEESHNDHQLGPQYLSSRPLERYRYGQH</sequence>
<keyword evidence="3" id="KW-1185">Reference proteome</keyword>
<dbReference type="AlphaFoldDB" id="A0A183G7M1"/>
<reference evidence="4" key="2">
    <citation type="submission" date="2019-09" db="UniProtKB">
        <authorList>
            <consortium name="WormBaseParasite"/>
        </authorList>
    </citation>
    <scope>IDENTIFICATION</scope>
</reference>
<protein>
    <submittedName>
        <fullName evidence="4">NTF2 domain-containing protein</fullName>
    </submittedName>
</protein>
<dbReference type="Proteomes" id="UP000050761">
    <property type="component" value="Unassembled WGS sequence"/>
</dbReference>
<name>A0A183G7M1_HELPZ</name>
<dbReference type="OrthoDB" id="410104at2759"/>
<evidence type="ECO:0000313" key="4">
    <source>
        <dbReference type="WBParaSite" id="HPBE_0001779801-mRNA-1"/>
    </source>
</evidence>
<accession>A0A183G7M1</accession>
<evidence type="ECO:0000313" key="3">
    <source>
        <dbReference type="Proteomes" id="UP000050761"/>
    </source>
</evidence>
<proteinExistence type="predicted"/>
<feature type="compositionally biased region" description="Basic and acidic residues" evidence="1">
    <location>
        <begin position="139"/>
        <end position="152"/>
    </location>
</feature>
<accession>A0A3P8ED12</accession>
<reference evidence="2 3" key="1">
    <citation type="submission" date="2018-11" db="EMBL/GenBank/DDBJ databases">
        <authorList>
            <consortium name="Pathogen Informatics"/>
        </authorList>
    </citation>
    <scope>NUCLEOTIDE SEQUENCE [LARGE SCALE GENOMIC DNA]</scope>
</reference>
<dbReference type="EMBL" id="UZAH01030268">
    <property type="protein sequence ID" value="VDP09919.1"/>
    <property type="molecule type" value="Genomic_DNA"/>
</dbReference>